<evidence type="ECO:0000259" key="3">
    <source>
        <dbReference type="Pfam" id="PF13102"/>
    </source>
</evidence>
<dbReference type="Gene3D" id="1.10.443.10">
    <property type="entry name" value="Intergrase catalytic core"/>
    <property type="match status" value="1"/>
</dbReference>
<feature type="domain" description="Phage integrase SAM-like" evidence="3">
    <location>
        <begin position="210"/>
        <end position="288"/>
    </location>
</feature>
<keyword evidence="6" id="KW-1185">Reference proteome</keyword>
<evidence type="ECO:0000313" key="5">
    <source>
        <dbReference type="EMBL" id="OQP49290.1"/>
    </source>
</evidence>
<dbReference type="InterPro" id="IPR011010">
    <property type="entry name" value="DNA_brk_join_enz"/>
</dbReference>
<evidence type="ECO:0000256" key="1">
    <source>
        <dbReference type="ARBA" id="ARBA00023125"/>
    </source>
</evidence>
<dbReference type="AlphaFoldDB" id="A0A1V9ET17"/>
<reference evidence="6" key="1">
    <citation type="submission" date="2016-04" db="EMBL/GenBank/DDBJ databases">
        <authorList>
            <person name="Chen L."/>
            <person name="Zhuang W."/>
            <person name="Wang G."/>
        </authorList>
    </citation>
    <scope>NUCLEOTIDE SEQUENCE [LARGE SCALE GENOMIC DNA]</scope>
    <source>
        <strain evidence="6">17621</strain>
    </source>
</reference>
<dbReference type="InterPro" id="IPR025269">
    <property type="entry name" value="SAM-like_dom"/>
</dbReference>
<name>A0A1V9ET17_9BACT</name>
<evidence type="ECO:0000259" key="4">
    <source>
        <dbReference type="Pfam" id="PF17293"/>
    </source>
</evidence>
<evidence type="ECO:0008006" key="7">
    <source>
        <dbReference type="Google" id="ProtNLM"/>
    </source>
</evidence>
<dbReference type="Pfam" id="PF17293">
    <property type="entry name" value="Arm-DNA-bind_5"/>
    <property type="match status" value="1"/>
</dbReference>
<dbReference type="GO" id="GO:0006310">
    <property type="term" value="P:DNA recombination"/>
    <property type="evidence" value="ECO:0007669"/>
    <property type="project" value="UniProtKB-KW"/>
</dbReference>
<keyword evidence="1" id="KW-0238">DNA-binding</keyword>
<protein>
    <recommendedName>
        <fullName evidence="7">Tyr recombinase domain-containing protein</fullName>
    </recommendedName>
</protein>
<sequence>MQVNQSLSILFYRKTKKLNKKGLLPLYCRVTIDGLSDEISTGCYIKYDDWESDKKIVLSTCPDHTKINKKLRQMKTDLERHFDLVTAKNGLAVPKQVLESYKSPINGHRQITERKENTAFSIALDELIKDTIKYQRNAELFGKKDVIRPSQQELIKEEKADLIKRAEKLILRGRKIWDNKEWTKTIVVATDEFLFHFLELVLANERAWPTFCKLITAKSRLQEFMDHRYTKEDLVLSDLEYSFISEFTKHIIIKHKNSHNTVWKYVQIIKEIIDRAVAHGWITTNVFTLFTWNYKEPDGKIWPTMAEMLHLIHFDFKEQELSQIRDVFVFQSFAGLSYAELYKLKPEHLVTGIDDKTWIDQRRQKTSVSETLPLLPICVEILERFKSNPHCVRKNKCLWVPSNQYYNRSLKVIGEKTGIVCMSNCHQARYFFANEIAHANGVELKIIGTLLGQKDGRSINTYVKPTKKTISSSMKMVEDKLYAEDGPLARKTNDSEDGAKIISIKKK</sequence>
<dbReference type="GO" id="GO:0003677">
    <property type="term" value="F:DNA binding"/>
    <property type="evidence" value="ECO:0007669"/>
    <property type="project" value="UniProtKB-KW"/>
</dbReference>
<dbReference type="Proteomes" id="UP000192610">
    <property type="component" value="Unassembled WGS sequence"/>
</dbReference>
<feature type="domain" description="Arm DNA-binding" evidence="4">
    <location>
        <begin position="11"/>
        <end position="85"/>
    </location>
</feature>
<dbReference type="RefSeq" id="WP_081200240.1">
    <property type="nucleotide sequence ID" value="NZ_FOCZ01000017.1"/>
</dbReference>
<evidence type="ECO:0000256" key="2">
    <source>
        <dbReference type="ARBA" id="ARBA00023172"/>
    </source>
</evidence>
<keyword evidence="2" id="KW-0233">DNA recombination</keyword>
<dbReference type="InterPro" id="IPR010998">
    <property type="entry name" value="Integrase_recombinase_N"/>
</dbReference>
<dbReference type="OrthoDB" id="673554at2"/>
<gene>
    <name evidence="5" type="ORF">A4H97_28515</name>
</gene>
<accession>A0A1V9ET17</accession>
<dbReference type="EMBL" id="LVXG01000015">
    <property type="protein sequence ID" value="OQP49290.1"/>
    <property type="molecule type" value="Genomic_DNA"/>
</dbReference>
<dbReference type="Gene3D" id="1.10.150.130">
    <property type="match status" value="1"/>
</dbReference>
<dbReference type="Pfam" id="PF13102">
    <property type="entry name" value="Phage_int_SAM_5"/>
    <property type="match status" value="1"/>
</dbReference>
<dbReference type="InterPro" id="IPR035386">
    <property type="entry name" value="Arm-DNA-bind_5"/>
</dbReference>
<comment type="caution">
    <text evidence="5">The sequence shown here is derived from an EMBL/GenBank/DDBJ whole genome shotgun (WGS) entry which is preliminary data.</text>
</comment>
<dbReference type="GO" id="GO:0015074">
    <property type="term" value="P:DNA integration"/>
    <property type="evidence" value="ECO:0007669"/>
    <property type="project" value="InterPro"/>
</dbReference>
<organism evidence="5 6">
    <name type="scientific">Niastella yeongjuensis</name>
    <dbReference type="NCBI Taxonomy" id="354355"/>
    <lineage>
        <taxon>Bacteria</taxon>
        <taxon>Pseudomonadati</taxon>
        <taxon>Bacteroidota</taxon>
        <taxon>Chitinophagia</taxon>
        <taxon>Chitinophagales</taxon>
        <taxon>Chitinophagaceae</taxon>
        <taxon>Niastella</taxon>
    </lineage>
</organism>
<dbReference type="SUPFAM" id="SSF56349">
    <property type="entry name" value="DNA breaking-rejoining enzymes"/>
    <property type="match status" value="1"/>
</dbReference>
<proteinExistence type="predicted"/>
<dbReference type="InterPro" id="IPR013762">
    <property type="entry name" value="Integrase-like_cat_sf"/>
</dbReference>
<evidence type="ECO:0000313" key="6">
    <source>
        <dbReference type="Proteomes" id="UP000192610"/>
    </source>
</evidence>
<dbReference type="STRING" id="354355.SAMN05660816_06044"/>